<dbReference type="InterPro" id="IPR007742">
    <property type="entry name" value="NosD_dom"/>
</dbReference>
<sequence>MRKEVKMVMVTVILLLSFASINVTSAANVYNISADSYSNYFNESGYIKGANIKAGDVLDVYGTIYDKNMYIDRPLNITSSSKTGKIINGTINILSGGSGSNVTGLRINNTRDGVMGIFLKDTQNNTIKGNTIQCDGSSGHGIALTGSNCNNILENNLSEFETTVGWTHSPIILGNSNYNNIKNNYIISSVSNCIYLSIYGSGGGLCYYNNITDNTCIGVDTSWCYAIQMMGSYNIARNNTITVSNLTAGNYGKGAYRGISSESGGNTITGNTIYATYCGIFASGDSVISGNTIYGYKDDKTADYTNQSNSGITTGSNCTVTDNIVNMFYGGYGIYVTGNSNITENKITTADTSKESIYIYGGTSGINISRNIINSNSTGVLLKKQSSSKCPTNTTINNNEIITTSPYAIDSTGGTSTTVKGNYMNSNGKRGNDAVASASGDVVSGNSGKLLPSADVGSGSFNKGIIVHLAAVDNKDPNPKIYYTLDGSTPTASSTLYTGSISVSNEGTTTLRFIAVNLDGEVSDVVTKTYIIDTKAPTGSVNVSGGTYNVSKSVALSMSESGSIYYTLDGSTPTTGSTKYSGPFSVGSTCTLKFLAVDKAGNKSPVYTVKYVIDKTAPKASASVKAGTYNVSKSVALSMSESGSIYYTLNGKTPTTSNARYTKPINMASTHTLKFFAVDKAGNKSPVYTVKYVIDRAAPKVSLTSPKNKAGKVSRTGTITVKFSESVKSSINWSKVYIKNLKTGKKVAVSKVIKGNILYLKTTSKRSANTWYQVYIPAYAVKDTAGNKMAKAYTFKFKTGK</sequence>
<evidence type="ECO:0000256" key="1">
    <source>
        <dbReference type="ARBA" id="ARBA00022729"/>
    </source>
</evidence>
<comment type="caution">
    <text evidence="7">The sequence shown here is derived from an EMBL/GenBank/DDBJ whole genome shotgun (WGS) entry which is preliminary data.</text>
</comment>
<dbReference type="InterPro" id="IPR011050">
    <property type="entry name" value="Pectin_lyase_fold/virulence"/>
</dbReference>
<evidence type="ECO:0000313" key="8">
    <source>
        <dbReference type="Proteomes" id="UP001068021"/>
    </source>
</evidence>
<feature type="domain" description="GH29D-like beta-sandwich" evidence="5">
    <location>
        <begin position="625"/>
        <end position="689"/>
    </location>
</feature>
<evidence type="ECO:0000259" key="4">
    <source>
        <dbReference type="Pfam" id="PF13229"/>
    </source>
</evidence>
<dbReference type="Pfam" id="PF05048">
    <property type="entry name" value="NosD"/>
    <property type="match status" value="1"/>
</dbReference>
<dbReference type="SUPFAM" id="SSF51126">
    <property type="entry name" value="Pectin lyase-like"/>
    <property type="match status" value="2"/>
</dbReference>
<dbReference type="Proteomes" id="UP001074446">
    <property type="component" value="Unassembled WGS sequence"/>
</dbReference>
<dbReference type="InterPro" id="IPR059177">
    <property type="entry name" value="GH29D-like_dom"/>
</dbReference>
<evidence type="ECO:0000313" key="7">
    <source>
        <dbReference type="EMBL" id="MCZ3371094.1"/>
    </source>
</evidence>
<dbReference type="Pfam" id="PF13290">
    <property type="entry name" value="CHB_HEX_C_1"/>
    <property type="match status" value="3"/>
</dbReference>
<dbReference type="InterPro" id="IPR039448">
    <property type="entry name" value="Beta_helix"/>
</dbReference>
<dbReference type="EMBL" id="JAPVER010000020">
    <property type="protein sequence ID" value="MCZ3365631.1"/>
    <property type="molecule type" value="Genomic_DNA"/>
</dbReference>
<dbReference type="InterPro" id="IPR014755">
    <property type="entry name" value="Cu-Rt/internalin_Ig-like"/>
</dbReference>
<evidence type="ECO:0000259" key="5">
    <source>
        <dbReference type="Pfam" id="PF13290"/>
    </source>
</evidence>
<dbReference type="InterPro" id="IPR022441">
    <property type="entry name" value="Para_beta_helix_rpt-2"/>
</dbReference>
<accession>A0A9E5A0R9</accession>
<dbReference type="InterPro" id="IPR006626">
    <property type="entry name" value="PbH1"/>
</dbReference>
<proteinExistence type="predicted"/>
<name>A0A9E5A0R9_9EURY</name>
<dbReference type="InterPro" id="IPR032812">
    <property type="entry name" value="SbsA_Ig"/>
</dbReference>
<evidence type="ECO:0000259" key="3">
    <source>
        <dbReference type="Pfam" id="PF13205"/>
    </source>
</evidence>
<protein>
    <submittedName>
        <fullName evidence="7">Chitobiase/beta-hexosaminidase C-terminal domain-containing protein</fullName>
    </submittedName>
</protein>
<feature type="domain" description="GH29D-like beta-sandwich" evidence="5">
    <location>
        <begin position="458"/>
        <end position="527"/>
    </location>
</feature>
<reference evidence="7" key="1">
    <citation type="submission" date="2022-12" db="EMBL/GenBank/DDBJ databases">
        <title>Reclassification of two methanogenic archaea species isolated from the Kolyma lowland permafrost.</title>
        <authorList>
            <person name="Trubitsyn V.E."/>
            <person name="Rivkina E.M."/>
            <person name="Shcherbakova V.A."/>
        </authorList>
    </citation>
    <scope>NUCLEOTIDE SEQUENCE</scope>
    <source>
        <strain evidence="6">M2</strain>
        <strain evidence="7">MK4</strain>
    </source>
</reference>
<feature type="domain" description="GH29D-like beta-sandwich" evidence="5">
    <location>
        <begin position="544"/>
        <end position="608"/>
    </location>
</feature>
<dbReference type="Pfam" id="PF13205">
    <property type="entry name" value="Big_5"/>
    <property type="match status" value="1"/>
</dbReference>
<dbReference type="AlphaFoldDB" id="A0A9E5A0R9"/>
<dbReference type="NCBIfam" id="TIGR03804">
    <property type="entry name" value="para_beta_helix"/>
    <property type="match status" value="1"/>
</dbReference>
<evidence type="ECO:0000259" key="2">
    <source>
        <dbReference type="Pfam" id="PF05048"/>
    </source>
</evidence>
<dbReference type="Gene3D" id="2.60.40.1220">
    <property type="match status" value="1"/>
</dbReference>
<feature type="domain" description="Periplasmic copper-binding protein NosD beta helix" evidence="2">
    <location>
        <begin position="84"/>
        <end position="219"/>
    </location>
</feature>
<feature type="domain" description="Right handed beta helix" evidence="4">
    <location>
        <begin position="258"/>
        <end position="422"/>
    </location>
</feature>
<dbReference type="Gene3D" id="2.160.20.10">
    <property type="entry name" value="Single-stranded right-handed beta-helix, Pectin lyase-like"/>
    <property type="match status" value="2"/>
</dbReference>
<keyword evidence="1" id="KW-0732">Signal</keyword>
<dbReference type="InterPro" id="IPR012334">
    <property type="entry name" value="Pectin_lyas_fold"/>
</dbReference>
<gene>
    <name evidence="7" type="ORF">O3H35_00430</name>
    <name evidence="6" type="ORF">O3H54_07020</name>
</gene>
<dbReference type="SMART" id="SM00710">
    <property type="entry name" value="PbH1"/>
    <property type="match status" value="9"/>
</dbReference>
<feature type="domain" description="SbsA Ig-like" evidence="3">
    <location>
        <begin position="695"/>
        <end position="799"/>
    </location>
</feature>
<dbReference type="Pfam" id="PF13229">
    <property type="entry name" value="Beta_helix"/>
    <property type="match status" value="1"/>
</dbReference>
<dbReference type="RefSeq" id="WP_048082329.1">
    <property type="nucleotide sequence ID" value="NZ_JAPVER010000020.1"/>
</dbReference>
<dbReference type="Proteomes" id="UP001068021">
    <property type="component" value="Unassembled WGS sequence"/>
</dbReference>
<evidence type="ECO:0000313" key="6">
    <source>
        <dbReference type="EMBL" id="MCZ3365631.1"/>
    </source>
</evidence>
<organism evidence="7">
    <name type="scientific">Methanobacterium veterum</name>
    <dbReference type="NCBI Taxonomy" id="408577"/>
    <lineage>
        <taxon>Archaea</taxon>
        <taxon>Methanobacteriati</taxon>
        <taxon>Methanobacteriota</taxon>
        <taxon>Methanomada group</taxon>
        <taxon>Methanobacteria</taxon>
        <taxon>Methanobacteriales</taxon>
        <taxon>Methanobacteriaceae</taxon>
        <taxon>Methanobacterium</taxon>
    </lineage>
</organism>
<keyword evidence="8" id="KW-1185">Reference proteome</keyword>
<dbReference type="EMBL" id="JAPVES010000024">
    <property type="protein sequence ID" value="MCZ3371094.1"/>
    <property type="molecule type" value="Genomic_DNA"/>
</dbReference>